<evidence type="ECO:0000313" key="2">
    <source>
        <dbReference type="Proteomes" id="UP000275078"/>
    </source>
</evidence>
<protein>
    <recommendedName>
        <fullName evidence="3">F-box domain-containing protein</fullName>
    </recommendedName>
</protein>
<proteinExistence type="predicted"/>
<evidence type="ECO:0000313" key="1">
    <source>
        <dbReference type="EMBL" id="RPA74501.1"/>
    </source>
</evidence>
<dbReference type="EMBL" id="ML119788">
    <property type="protein sequence ID" value="RPA74501.1"/>
    <property type="molecule type" value="Genomic_DNA"/>
</dbReference>
<reference evidence="1 2" key="1">
    <citation type="journal article" date="2018" name="Nat. Ecol. Evol.">
        <title>Pezizomycetes genomes reveal the molecular basis of ectomycorrhizal truffle lifestyle.</title>
        <authorList>
            <person name="Murat C."/>
            <person name="Payen T."/>
            <person name="Noel B."/>
            <person name="Kuo A."/>
            <person name="Morin E."/>
            <person name="Chen J."/>
            <person name="Kohler A."/>
            <person name="Krizsan K."/>
            <person name="Balestrini R."/>
            <person name="Da Silva C."/>
            <person name="Montanini B."/>
            <person name="Hainaut M."/>
            <person name="Levati E."/>
            <person name="Barry K.W."/>
            <person name="Belfiori B."/>
            <person name="Cichocki N."/>
            <person name="Clum A."/>
            <person name="Dockter R.B."/>
            <person name="Fauchery L."/>
            <person name="Guy J."/>
            <person name="Iotti M."/>
            <person name="Le Tacon F."/>
            <person name="Lindquist E.A."/>
            <person name="Lipzen A."/>
            <person name="Malagnac F."/>
            <person name="Mello A."/>
            <person name="Molinier V."/>
            <person name="Miyauchi S."/>
            <person name="Poulain J."/>
            <person name="Riccioni C."/>
            <person name="Rubini A."/>
            <person name="Sitrit Y."/>
            <person name="Splivallo R."/>
            <person name="Traeger S."/>
            <person name="Wang M."/>
            <person name="Zifcakova L."/>
            <person name="Wipf D."/>
            <person name="Zambonelli A."/>
            <person name="Paolocci F."/>
            <person name="Nowrousian M."/>
            <person name="Ottonello S."/>
            <person name="Baldrian P."/>
            <person name="Spatafora J.W."/>
            <person name="Henrissat B."/>
            <person name="Nagy L.G."/>
            <person name="Aury J.M."/>
            <person name="Wincker P."/>
            <person name="Grigoriev I.V."/>
            <person name="Bonfante P."/>
            <person name="Martin F.M."/>
        </authorList>
    </citation>
    <scope>NUCLEOTIDE SEQUENCE [LARGE SCALE GENOMIC DNA]</scope>
    <source>
        <strain evidence="1 2">RN42</strain>
    </source>
</reference>
<sequence>MSTNSGSVKPSDDKPLAIGVHAPLSILELPNELLHQIAVNSPCLEAFCHLGATNHCFHAIVNSQIIRDQFVEEWAGSRLSGTKGKIIAFIATIFHQTCIELLRFENDAAYPKKYARMVSRAHLQNPYCIGRFYSTQLSVPGWDVTRKYKMRTGKEKRRLQAIFMKLTNWICFKMTGCDSTWAIGSIPAKIPGKTPSSWLTKYYHLRLSRWGTPEFERCKIIDIMLLVEALLEHWPEDYSDMAMVGKIQVEVYDAWSSESDILAIGSLR</sequence>
<dbReference type="AlphaFoldDB" id="A0A3N4HR21"/>
<gene>
    <name evidence="1" type="ORF">BJ508DRAFT_332991</name>
</gene>
<keyword evidence="2" id="KW-1185">Reference proteome</keyword>
<name>A0A3N4HR21_ASCIM</name>
<evidence type="ECO:0008006" key="3">
    <source>
        <dbReference type="Google" id="ProtNLM"/>
    </source>
</evidence>
<dbReference type="Proteomes" id="UP000275078">
    <property type="component" value="Unassembled WGS sequence"/>
</dbReference>
<organism evidence="1 2">
    <name type="scientific">Ascobolus immersus RN42</name>
    <dbReference type="NCBI Taxonomy" id="1160509"/>
    <lineage>
        <taxon>Eukaryota</taxon>
        <taxon>Fungi</taxon>
        <taxon>Dikarya</taxon>
        <taxon>Ascomycota</taxon>
        <taxon>Pezizomycotina</taxon>
        <taxon>Pezizomycetes</taxon>
        <taxon>Pezizales</taxon>
        <taxon>Ascobolaceae</taxon>
        <taxon>Ascobolus</taxon>
    </lineage>
</organism>
<accession>A0A3N4HR21</accession>